<keyword evidence="7" id="KW-0732">Signal</keyword>
<gene>
    <name evidence="9" type="ORF">PZA18_12060</name>
</gene>
<dbReference type="GO" id="GO:0008237">
    <property type="term" value="F:metallopeptidase activity"/>
    <property type="evidence" value="ECO:0007669"/>
    <property type="project" value="UniProtKB-KW"/>
</dbReference>
<proteinExistence type="predicted"/>
<dbReference type="SUPFAM" id="SSF48452">
    <property type="entry name" value="TPR-like"/>
    <property type="match status" value="1"/>
</dbReference>
<dbReference type="Gene3D" id="3.30.2010.10">
    <property type="entry name" value="Metalloproteases ('zincins'), catalytic domain"/>
    <property type="match status" value="1"/>
</dbReference>
<dbReference type="PANTHER" id="PTHR22726:SF1">
    <property type="entry name" value="METALLOENDOPEPTIDASE OMA1, MITOCHONDRIAL"/>
    <property type="match status" value="1"/>
</dbReference>
<protein>
    <submittedName>
        <fullName evidence="9">M48 family metalloprotease</fullName>
        <ecNumber evidence="9">3.4.24.-</ecNumber>
    </submittedName>
</protein>
<feature type="signal peptide" evidence="7">
    <location>
        <begin position="1"/>
        <end position="20"/>
    </location>
</feature>
<comment type="caution">
    <text evidence="9">The sequence shown here is derived from an EMBL/GenBank/DDBJ whole genome shotgun (WGS) entry which is preliminary data.</text>
</comment>
<evidence type="ECO:0000259" key="8">
    <source>
        <dbReference type="Pfam" id="PF01435"/>
    </source>
</evidence>
<evidence type="ECO:0000256" key="2">
    <source>
        <dbReference type="ARBA" id="ARBA00022670"/>
    </source>
</evidence>
<feature type="domain" description="Peptidase M48" evidence="8">
    <location>
        <begin position="65"/>
        <end position="246"/>
    </location>
</feature>
<sequence length="484" mass="52915">MNKPTLCALVVGILAGQLHAAELPDLGDSSLANLPPNAEKQIAQSAARELRQSGEVIDDVEISDYLNSLGNRLVSASDDARQGFTFYPLLSSSINAFAIPGGVVGVNSGLILTAQHESELAAVLSHEIAHVTQHHYARMVESQKGAGWMSLAAIALAILASRGSGDATQAALAGATGLQYQRQIDFTREFEREADRVGIATLERAGFDTKAMPAFFERLQRFYRNVDNGAFAFLRTHPVTGERIADSAARAAQTLGKTHVDSIEFLLMRERVRAIQLGGRSAVDYYKVTIEQKRYVSAVAQQYGLAVAANMVGDYELAKRSLMSAKKVFNRPSPSLDALEGAIELSDGKATQALEIFRSARVAAPYYRALLYGELDALIRLRRDAEAVALVEEMLGRRPGDSGLYKRQAFAYTQMNRLIDAKRAQAEYFVSVGDPIAAIEQLQMAVKVGGGDYYQMSAIEARLKELRQIIRATESDERKRRNVP</sequence>
<dbReference type="PANTHER" id="PTHR22726">
    <property type="entry name" value="METALLOENDOPEPTIDASE OMA1"/>
    <property type="match status" value="1"/>
</dbReference>
<dbReference type="Gene3D" id="1.25.40.10">
    <property type="entry name" value="Tetratricopeptide repeat domain"/>
    <property type="match status" value="1"/>
</dbReference>
<dbReference type="EC" id="3.4.24.-" evidence="9"/>
<dbReference type="InterPro" id="IPR011990">
    <property type="entry name" value="TPR-like_helical_dom_sf"/>
</dbReference>
<organism evidence="9 10">
    <name type="scientific">Parachitinimonas caeni</name>
    <dbReference type="NCBI Taxonomy" id="3031301"/>
    <lineage>
        <taxon>Bacteria</taxon>
        <taxon>Pseudomonadati</taxon>
        <taxon>Pseudomonadota</taxon>
        <taxon>Betaproteobacteria</taxon>
        <taxon>Neisseriales</taxon>
        <taxon>Chitinibacteraceae</taxon>
        <taxon>Parachitinimonas</taxon>
    </lineage>
</organism>
<keyword evidence="5" id="KW-0862">Zinc</keyword>
<dbReference type="Pfam" id="PF01435">
    <property type="entry name" value="Peptidase_M48"/>
    <property type="match status" value="1"/>
</dbReference>
<evidence type="ECO:0000256" key="5">
    <source>
        <dbReference type="ARBA" id="ARBA00022833"/>
    </source>
</evidence>
<evidence type="ECO:0000313" key="9">
    <source>
        <dbReference type="EMBL" id="MDK2124781.1"/>
    </source>
</evidence>
<dbReference type="Proteomes" id="UP001172778">
    <property type="component" value="Unassembled WGS sequence"/>
</dbReference>
<evidence type="ECO:0000256" key="6">
    <source>
        <dbReference type="ARBA" id="ARBA00023049"/>
    </source>
</evidence>
<comment type="cofactor">
    <cofactor evidence="1">
        <name>Zn(2+)</name>
        <dbReference type="ChEBI" id="CHEBI:29105"/>
    </cofactor>
</comment>
<name>A0ABT7DXM2_9NEIS</name>
<keyword evidence="10" id="KW-1185">Reference proteome</keyword>
<evidence type="ECO:0000313" key="10">
    <source>
        <dbReference type="Proteomes" id="UP001172778"/>
    </source>
</evidence>
<dbReference type="InterPro" id="IPR001915">
    <property type="entry name" value="Peptidase_M48"/>
</dbReference>
<accession>A0ABT7DXM2</accession>
<evidence type="ECO:0000256" key="1">
    <source>
        <dbReference type="ARBA" id="ARBA00001947"/>
    </source>
</evidence>
<keyword evidence="3" id="KW-0479">Metal-binding</keyword>
<dbReference type="InterPro" id="IPR051156">
    <property type="entry name" value="Mito/Outer_Membr_Metalloprot"/>
</dbReference>
<evidence type="ECO:0000256" key="4">
    <source>
        <dbReference type="ARBA" id="ARBA00022801"/>
    </source>
</evidence>
<keyword evidence="4 9" id="KW-0378">Hydrolase</keyword>
<keyword evidence="2" id="KW-0645">Protease</keyword>
<keyword evidence="6 9" id="KW-0482">Metalloprotease</keyword>
<feature type="chain" id="PRO_5045841224" evidence="7">
    <location>
        <begin position="21"/>
        <end position="484"/>
    </location>
</feature>
<reference evidence="9" key="1">
    <citation type="submission" date="2023-03" db="EMBL/GenBank/DDBJ databases">
        <title>Chitinimonas shenzhenensis gen. nov., sp. nov., a novel member of family Burkholderiaceae isolated from activated sludge collected in Shen Zhen, China.</title>
        <authorList>
            <person name="Wang X."/>
        </authorList>
    </citation>
    <scope>NUCLEOTIDE SEQUENCE</scope>
    <source>
        <strain evidence="9">DQS-5</strain>
    </source>
</reference>
<dbReference type="EMBL" id="JARRAF010000012">
    <property type="protein sequence ID" value="MDK2124781.1"/>
    <property type="molecule type" value="Genomic_DNA"/>
</dbReference>
<dbReference type="RefSeq" id="WP_284101095.1">
    <property type="nucleotide sequence ID" value="NZ_JARRAF010000012.1"/>
</dbReference>
<evidence type="ECO:0000256" key="3">
    <source>
        <dbReference type="ARBA" id="ARBA00022723"/>
    </source>
</evidence>
<evidence type="ECO:0000256" key="7">
    <source>
        <dbReference type="SAM" id="SignalP"/>
    </source>
</evidence>